<dbReference type="SMART" id="SM00060">
    <property type="entry name" value="FN3"/>
    <property type="match status" value="5"/>
</dbReference>
<evidence type="ECO:0000313" key="4">
    <source>
        <dbReference type="Proteomes" id="UP000602510"/>
    </source>
</evidence>
<dbReference type="EMBL" id="WSZM01000519">
    <property type="protein sequence ID" value="KAF4031961.1"/>
    <property type="molecule type" value="Genomic_DNA"/>
</dbReference>
<evidence type="ECO:0000259" key="2">
    <source>
        <dbReference type="PROSITE" id="PS50853"/>
    </source>
</evidence>
<dbReference type="Gene3D" id="2.60.40.10">
    <property type="entry name" value="Immunoglobulins"/>
    <property type="match status" value="3"/>
</dbReference>
<feature type="domain" description="Fibronectin type-III" evidence="2">
    <location>
        <begin position="966"/>
        <end position="1076"/>
    </location>
</feature>
<sequence length="1916" mass="199217">MPRAVTPFRPTSVTMQVSSQDQPTQIEVSFVPPTKDALDFTAGNGGATITHYRLSWWDPAALTTNAKAVMSDARMVDPTGAALTCYPGPCLFRLGAEVQSLSLTPGTGSFRLVLSSSSFTTSICTSCLLSFTAPVGGVITMDYTGTTPDLQTVLGTNARFMVVKPGASCVFEVAALNTLPANKLPIRFVSSAGGSATCLLPLTQGTYTISVEPTTACILASTSAADLATAISGLVGSDGVDVSLDIETGNIRHFRVTFTGSSATGASGSSPAHTADVAQLEVVATDATGGCIDVSGNVAALNSVGLGAPLRAKAFCHDLPCVAGDAVLAPAAPPLAPVSVTVASNRADRTALNIAWKPPPSNNGAPITQYLVEYSTAAFAVQPLLCSGCVTALTAGTASSTPTLTLNFNAGLASGQIVVLSSVSPVCTLTVSKDAATFTKTAWTGSLVVYNLERQHGCDTFIGQACNLKALYDSTTDSSVVVLPGAEDSNDPQAARTKQAVHGIESCAAAGTLATTRQLPAPPTLTVPFQLLGAGVVGATSNVLGFTKNSLMIAFTDPSSWSELEIVDSFRVEWDSSADFLSANKKTQVVTPSASKAPSRWMTRQLCANCITDLVTATNTLSISGVLDSHLGWQRRLDTGKTLALDAQETYDYKLSTGLAMGVTTHIRVTAHNSLGYGPPCDSIAIAPITSSDPPPYPYIILSSLTPMDEDDPDVRVSSLRVSFPPPTISQADPNGGGGSPVTKYLVEWIDTKEFANTIPQVQTISMASDSTGSVAGSFVLTLDTTTCTYCHIQGVFSTSALSASALEEEMALELENLPNVGDVDVTRDGCVTKNQCTWRITFLSEMDVVPALTYTSRLYAAGGKVTLTVAGGTQVGSLNGVTYCPSTVNNVLVSGRANCGVVVVDAKTTPVPYEYIIKGLTPGNTYYARVAAYNALGYGPRRVTAPRSLSVPFEPPSAPRSPFNMLAPPILTLAGPTSLMVSYAAPKFTGGAPVTGYVIEWDTSSEFDSGFNGDALVQVTIATSTLVADADGAYRFTIRGLTTRQWTYVRIFAENGKVGAGVPVLTQPPREMPRGKPSALSLVTAVNDLSAQSPGTALMVSWPEGSADVLQYQVERYQQAATEPLFGAPVVQLVKSTGTITGGNFALSFGDGSDLYPWRLLPGTVDAEHGASFLKTSEDLTGLIAVGDAVFINKQAYLVSATGTFTASQVPLADATGYQAAGTLAADLGTTATTYAGDTVLGAKLYTQWRTTPLSMDVTPADMQEALELLPSVGLVRVERLSVGANKFEWMVTFTSQVPRTSPTFPLLTANDRLLNPNGVGANANVVVTSIAVGQAPQAFGSAVVSATGASGDGLVKYSIAQLAMGTIYFVRVAAVNERGVGAFTLASATGVAPTRAPLALKNVAVRSLSNQLLKISFDQVRSSGGRAVDGFRVEAALNSKFADTSVVHDMPPTTKYARVTTAAHTGPFLTGSTFSLAAVDARSFHGRMIKQVDALASTQALAGGSSFLLRLKPDSTLGYGAASLHDSFSRGERVRIHNEEASVCLDGSVAWQLRTTDTGLTVAGYSGSTITLSATLSTDLQAVIVVGTQVAVGAAAKGPADPAACQAVVTAVNTDKLHVDIKHSCVDPGTKLANGLSIFVVIGVAPITSSSYDNVDTITLSAALDNRLVDIVVVDTRISIGSTPEAAATCRARVTAVTGTTLKLDHNCVEAAAKLGTGNPNIYVHRGPALLPLCERDDPWKVLDSSSISSLVSRLDASGGREPLPVFRSDSAVSTATELGTIGSSAEVTLVDEMKINCGDYIRLGRASTDRLEAENLEALSTFRVRSKCDTSGCDCARSAVKRLKLGSLEDPTAAVSLAPRLDLLHGGATREIQRIVLTVTGAAVAYNIGGFRVQFGDEVSSLTLGTGGDGALH</sequence>
<dbReference type="InterPro" id="IPR013783">
    <property type="entry name" value="Ig-like_fold"/>
</dbReference>
<name>A0A833T178_PHYIN</name>
<evidence type="ECO:0000256" key="1">
    <source>
        <dbReference type="ARBA" id="ARBA00022737"/>
    </source>
</evidence>
<dbReference type="InterPro" id="IPR050964">
    <property type="entry name" value="Striated_Muscle_Regulatory"/>
</dbReference>
<gene>
    <name evidence="3" type="ORF">GN244_ATG16172</name>
</gene>
<proteinExistence type="predicted"/>
<feature type="domain" description="Fibronectin type-III" evidence="2">
    <location>
        <begin position="333"/>
        <end position="434"/>
    </location>
</feature>
<dbReference type="Proteomes" id="UP000602510">
    <property type="component" value="Unassembled WGS sequence"/>
</dbReference>
<accession>A0A833T178</accession>
<dbReference type="PANTHER" id="PTHR13817">
    <property type="entry name" value="TITIN"/>
    <property type="match status" value="1"/>
</dbReference>
<dbReference type="PRINTS" id="PR00014">
    <property type="entry name" value="FNTYPEIII"/>
</dbReference>
<comment type="caution">
    <text evidence="3">The sequence shown here is derived from an EMBL/GenBank/DDBJ whole genome shotgun (WGS) entry which is preliminary data.</text>
</comment>
<keyword evidence="4" id="KW-1185">Reference proteome</keyword>
<dbReference type="InterPro" id="IPR036116">
    <property type="entry name" value="FN3_sf"/>
</dbReference>
<dbReference type="PANTHER" id="PTHR13817:SF73">
    <property type="entry name" value="FIBRONECTIN TYPE-III DOMAIN-CONTAINING PROTEIN"/>
    <property type="match status" value="1"/>
</dbReference>
<reference evidence="3" key="1">
    <citation type="submission" date="2020-04" db="EMBL/GenBank/DDBJ databases">
        <title>Hybrid Assembly of Korean Phytophthora infestans isolates.</title>
        <authorList>
            <person name="Prokchorchik M."/>
            <person name="Lee Y."/>
            <person name="Seo J."/>
            <person name="Cho J.-H."/>
            <person name="Park Y.-E."/>
            <person name="Jang D.-C."/>
            <person name="Im J.-S."/>
            <person name="Choi J.-G."/>
            <person name="Park H.-J."/>
            <person name="Lee G.-B."/>
            <person name="Lee Y.-G."/>
            <person name="Hong S.-Y."/>
            <person name="Cho K."/>
            <person name="Sohn K.H."/>
        </authorList>
    </citation>
    <scope>NUCLEOTIDE SEQUENCE</scope>
    <source>
        <strain evidence="3">KR_1_A1</strain>
    </source>
</reference>
<dbReference type="SUPFAM" id="SSF49265">
    <property type="entry name" value="Fibronectin type III"/>
    <property type="match status" value="3"/>
</dbReference>
<protein>
    <recommendedName>
        <fullName evidence="2">Fibronectin type-III domain-containing protein</fullName>
    </recommendedName>
</protein>
<dbReference type="CDD" id="cd00063">
    <property type="entry name" value="FN3"/>
    <property type="match status" value="2"/>
</dbReference>
<keyword evidence="1" id="KW-0677">Repeat</keyword>
<evidence type="ECO:0000313" key="3">
    <source>
        <dbReference type="EMBL" id="KAF4031961.1"/>
    </source>
</evidence>
<dbReference type="InterPro" id="IPR003961">
    <property type="entry name" value="FN3_dom"/>
</dbReference>
<organism evidence="3 4">
    <name type="scientific">Phytophthora infestans</name>
    <name type="common">Potato late blight agent</name>
    <name type="synonym">Botrytis infestans</name>
    <dbReference type="NCBI Taxonomy" id="4787"/>
    <lineage>
        <taxon>Eukaryota</taxon>
        <taxon>Sar</taxon>
        <taxon>Stramenopiles</taxon>
        <taxon>Oomycota</taxon>
        <taxon>Peronosporomycetes</taxon>
        <taxon>Peronosporales</taxon>
        <taxon>Peronosporaceae</taxon>
        <taxon>Phytophthora</taxon>
    </lineage>
</organism>
<dbReference type="PROSITE" id="PS50853">
    <property type="entry name" value="FN3"/>
    <property type="match status" value="2"/>
</dbReference>